<feature type="domain" description="GerMN" evidence="3">
    <location>
        <begin position="118"/>
        <end position="204"/>
    </location>
</feature>
<evidence type="ECO:0000313" key="4">
    <source>
        <dbReference type="EMBL" id="GAL92459.1"/>
    </source>
</evidence>
<dbReference type="InterPro" id="IPR019606">
    <property type="entry name" value="GerMN"/>
</dbReference>
<evidence type="ECO:0000256" key="2">
    <source>
        <dbReference type="SAM" id="Phobius"/>
    </source>
</evidence>
<feature type="compositionally biased region" description="Polar residues" evidence="1">
    <location>
        <begin position="42"/>
        <end position="60"/>
    </location>
</feature>
<dbReference type="AlphaFoldDB" id="A0A0A1VSB9"/>
<dbReference type="RefSeq" id="WP_045358288.1">
    <property type="nucleotide sequence ID" value="NZ_BBPA01000021.1"/>
</dbReference>
<comment type="caution">
    <text evidence="4">The sequence shown here is derived from an EMBL/GenBank/DDBJ whole genome shotgun (WGS) entry which is preliminary data.</text>
</comment>
<keyword evidence="2" id="KW-0472">Membrane</keyword>
<name>A0A0A1VSB9_MICAE</name>
<organism evidence="4 5">
    <name type="scientific">Microcystis aeruginosa NIES-44</name>
    <dbReference type="NCBI Taxonomy" id="449439"/>
    <lineage>
        <taxon>Bacteria</taxon>
        <taxon>Bacillati</taxon>
        <taxon>Cyanobacteriota</taxon>
        <taxon>Cyanophyceae</taxon>
        <taxon>Oscillatoriophycideae</taxon>
        <taxon>Chroococcales</taxon>
        <taxon>Microcystaceae</taxon>
        <taxon>Microcystis</taxon>
    </lineage>
</organism>
<evidence type="ECO:0000259" key="3">
    <source>
        <dbReference type="SMART" id="SM00909"/>
    </source>
</evidence>
<dbReference type="Proteomes" id="UP000030321">
    <property type="component" value="Unassembled WGS sequence"/>
</dbReference>
<reference evidence="5" key="1">
    <citation type="journal article" date="2015" name="Genome">
        <title>Whole Genome Sequence of the Non-Microcystin-Producing Microcystis aeruginosa Strain NIES-44.</title>
        <authorList>
            <person name="Okano K."/>
            <person name="Miyata N."/>
            <person name="Ozaki Y."/>
        </authorList>
    </citation>
    <scope>NUCLEOTIDE SEQUENCE [LARGE SCALE GENOMIC DNA]</scope>
    <source>
        <strain evidence="5">NIES-44</strain>
    </source>
</reference>
<sequence length="226" mass="24465">MPSSRSSDKISLPWIIGIGLALFTAGGATAWFAVHHLSSSQKTSENPIESPTPAPISQSPIVEPVSPGPVKTSPTATPAAIPVRETRQVYWLKVTDTGNQLVTQEITVQKALSRERELTAVLQTLLAGPSNPQDMTTIPAGTKLLDLKVDKTGIKINLSREFGTDDGPDMLIGRLAQIIYTTTSNDPNAKVWIQVEGKPLELLGEGHGIEVAQPMTRKFFEENYQL</sequence>
<protein>
    <recommendedName>
        <fullName evidence="3">GerMN domain-containing protein</fullName>
    </recommendedName>
</protein>
<feature type="region of interest" description="Disordered" evidence="1">
    <location>
        <begin position="42"/>
        <end position="77"/>
    </location>
</feature>
<dbReference type="SMART" id="SM00909">
    <property type="entry name" value="Germane"/>
    <property type="match status" value="1"/>
</dbReference>
<accession>A0A0A1VSB9</accession>
<keyword evidence="2" id="KW-1133">Transmembrane helix</keyword>
<dbReference type="Pfam" id="PF10646">
    <property type="entry name" value="Germane"/>
    <property type="match status" value="1"/>
</dbReference>
<evidence type="ECO:0000313" key="5">
    <source>
        <dbReference type="Proteomes" id="UP000030321"/>
    </source>
</evidence>
<feature type="transmembrane region" description="Helical" evidence="2">
    <location>
        <begin position="12"/>
        <end position="34"/>
    </location>
</feature>
<proteinExistence type="predicted"/>
<dbReference type="EMBL" id="BBPA01000021">
    <property type="protein sequence ID" value="GAL92459.1"/>
    <property type="molecule type" value="Genomic_DNA"/>
</dbReference>
<evidence type="ECO:0000256" key="1">
    <source>
        <dbReference type="SAM" id="MobiDB-lite"/>
    </source>
</evidence>
<keyword evidence="2" id="KW-0812">Transmembrane</keyword>
<gene>
    <name evidence="4" type="ORF">N44_01017</name>
</gene>